<protein>
    <submittedName>
        <fullName evidence="1">Uncharacterized protein</fullName>
    </submittedName>
</protein>
<accession>A0AAW2MYH6</accession>
<sequence length="92" mass="9627">MTNSDNGGDNRSYEGNFSLTPIAGSTISPLDPAAEPANAPTLDPTLGAVDAPTSVLDQTVRPVAINQLCEQLRQFIMKTLHGSQTCRVGPSS</sequence>
<gene>
    <name evidence="1" type="ORF">Sradi_4868800</name>
</gene>
<dbReference type="AlphaFoldDB" id="A0AAW2MYH6"/>
<reference evidence="1" key="2">
    <citation type="journal article" date="2024" name="Plant">
        <title>Genomic evolution and insights into agronomic trait innovations of Sesamum species.</title>
        <authorList>
            <person name="Miao H."/>
            <person name="Wang L."/>
            <person name="Qu L."/>
            <person name="Liu H."/>
            <person name="Sun Y."/>
            <person name="Le M."/>
            <person name="Wang Q."/>
            <person name="Wei S."/>
            <person name="Zheng Y."/>
            <person name="Lin W."/>
            <person name="Duan Y."/>
            <person name="Cao H."/>
            <person name="Xiong S."/>
            <person name="Wang X."/>
            <person name="Wei L."/>
            <person name="Li C."/>
            <person name="Ma Q."/>
            <person name="Ju M."/>
            <person name="Zhao R."/>
            <person name="Li G."/>
            <person name="Mu C."/>
            <person name="Tian Q."/>
            <person name="Mei H."/>
            <person name="Zhang T."/>
            <person name="Gao T."/>
            <person name="Zhang H."/>
        </authorList>
    </citation>
    <scope>NUCLEOTIDE SEQUENCE</scope>
    <source>
        <strain evidence="1">G02</strain>
    </source>
</reference>
<organism evidence="1">
    <name type="scientific">Sesamum radiatum</name>
    <name type="common">Black benniseed</name>
    <dbReference type="NCBI Taxonomy" id="300843"/>
    <lineage>
        <taxon>Eukaryota</taxon>
        <taxon>Viridiplantae</taxon>
        <taxon>Streptophyta</taxon>
        <taxon>Embryophyta</taxon>
        <taxon>Tracheophyta</taxon>
        <taxon>Spermatophyta</taxon>
        <taxon>Magnoliopsida</taxon>
        <taxon>eudicotyledons</taxon>
        <taxon>Gunneridae</taxon>
        <taxon>Pentapetalae</taxon>
        <taxon>asterids</taxon>
        <taxon>lamiids</taxon>
        <taxon>Lamiales</taxon>
        <taxon>Pedaliaceae</taxon>
        <taxon>Sesamum</taxon>
    </lineage>
</organism>
<evidence type="ECO:0000313" key="1">
    <source>
        <dbReference type="EMBL" id="KAL0336569.1"/>
    </source>
</evidence>
<dbReference type="EMBL" id="JACGWJ010000021">
    <property type="protein sequence ID" value="KAL0336569.1"/>
    <property type="molecule type" value="Genomic_DNA"/>
</dbReference>
<comment type="caution">
    <text evidence="1">The sequence shown here is derived from an EMBL/GenBank/DDBJ whole genome shotgun (WGS) entry which is preliminary data.</text>
</comment>
<reference evidence="1" key="1">
    <citation type="submission" date="2020-06" db="EMBL/GenBank/DDBJ databases">
        <authorList>
            <person name="Li T."/>
            <person name="Hu X."/>
            <person name="Zhang T."/>
            <person name="Song X."/>
            <person name="Zhang H."/>
            <person name="Dai N."/>
            <person name="Sheng W."/>
            <person name="Hou X."/>
            <person name="Wei L."/>
        </authorList>
    </citation>
    <scope>NUCLEOTIDE SEQUENCE</scope>
    <source>
        <strain evidence="1">G02</strain>
        <tissue evidence="1">Leaf</tissue>
    </source>
</reference>
<name>A0AAW2MYH6_SESRA</name>
<proteinExistence type="predicted"/>